<evidence type="ECO:0000313" key="1">
    <source>
        <dbReference type="EMBL" id="MBA4666618.1"/>
    </source>
</evidence>
<reference evidence="1" key="2">
    <citation type="submission" date="2020-07" db="EMBL/GenBank/DDBJ databases">
        <authorList>
            <person name="Vera ALvarez R."/>
            <person name="Arias-Moreno D.M."/>
            <person name="Jimenez-Jacinto V."/>
            <person name="Jimenez-Bremont J.F."/>
            <person name="Swaminathan K."/>
            <person name="Moose S.P."/>
            <person name="Guerrero-Gonzalez M.L."/>
            <person name="Marino-Ramirez L."/>
            <person name="Landsman D."/>
            <person name="Rodriguez-Kessler M."/>
            <person name="Delgado-Sanchez P."/>
        </authorList>
    </citation>
    <scope>NUCLEOTIDE SEQUENCE</scope>
    <source>
        <tissue evidence="1">Cladode</tissue>
    </source>
</reference>
<name>A0A7C9AEN9_OPUST</name>
<dbReference type="AlphaFoldDB" id="A0A7C9AEN9"/>
<protein>
    <submittedName>
        <fullName evidence="1">Uncharacterized protein</fullName>
    </submittedName>
</protein>
<proteinExistence type="predicted"/>
<organism evidence="1">
    <name type="scientific">Opuntia streptacantha</name>
    <name type="common">Prickly pear cactus</name>
    <name type="synonym">Opuntia cardona</name>
    <dbReference type="NCBI Taxonomy" id="393608"/>
    <lineage>
        <taxon>Eukaryota</taxon>
        <taxon>Viridiplantae</taxon>
        <taxon>Streptophyta</taxon>
        <taxon>Embryophyta</taxon>
        <taxon>Tracheophyta</taxon>
        <taxon>Spermatophyta</taxon>
        <taxon>Magnoliopsida</taxon>
        <taxon>eudicotyledons</taxon>
        <taxon>Gunneridae</taxon>
        <taxon>Pentapetalae</taxon>
        <taxon>Caryophyllales</taxon>
        <taxon>Cactineae</taxon>
        <taxon>Cactaceae</taxon>
        <taxon>Opuntioideae</taxon>
        <taxon>Opuntia</taxon>
    </lineage>
</organism>
<accession>A0A7C9AEN9</accession>
<dbReference type="EMBL" id="GISG01232196">
    <property type="protein sequence ID" value="MBA4666618.1"/>
    <property type="molecule type" value="Transcribed_RNA"/>
</dbReference>
<dbReference type="EMBL" id="GISG01232194">
    <property type="protein sequence ID" value="MBA4666616.1"/>
    <property type="molecule type" value="Transcribed_RNA"/>
</dbReference>
<sequence length="117" mass="13426">MRVITLQQTFTQIELLRNRTQTVIRTKWVSDEQPIFLRHAAIPTRAIDGHINKRPIRNIEGAIVIQLLNPICCSQVSIYTSCNFFICVSLLKLVTKNMTQKCIIHTSTRKGHIDPNV</sequence>
<reference evidence="1" key="1">
    <citation type="journal article" date="2013" name="J. Plant Res.">
        <title>Effect of fungi and light on seed germination of three Opuntia species from semiarid lands of central Mexico.</title>
        <authorList>
            <person name="Delgado-Sanchez P."/>
            <person name="Jimenez-Bremont J.F."/>
            <person name="Guerrero-Gonzalez Mde L."/>
            <person name="Flores J."/>
        </authorList>
    </citation>
    <scope>NUCLEOTIDE SEQUENCE</scope>
    <source>
        <tissue evidence="1">Cladode</tissue>
    </source>
</reference>